<evidence type="ECO:0000313" key="2">
    <source>
        <dbReference type="Proteomes" id="UP000235220"/>
    </source>
</evidence>
<dbReference type="GeneID" id="109000828"/>
<dbReference type="GO" id="GO:0004523">
    <property type="term" value="F:RNA-DNA hybrid ribonuclease activity"/>
    <property type="evidence" value="ECO:0007669"/>
    <property type="project" value="InterPro"/>
</dbReference>
<dbReference type="Gene3D" id="3.30.420.10">
    <property type="entry name" value="Ribonuclease H-like superfamily/Ribonuclease H"/>
    <property type="match status" value="1"/>
</dbReference>
<dbReference type="InterPro" id="IPR002156">
    <property type="entry name" value="RNaseH_domain"/>
</dbReference>
<dbReference type="InterPro" id="IPR052343">
    <property type="entry name" value="Retrotransposon-Effector_Assoc"/>
</dbReference>
<dbReference type="PANTHER" id="PTHR46890">
    <property type="entry name" value="NON-LTR RETROLELEMENT REVERSE TRANSCRIPTASE-LIKE PROTEIN-RELATED"/>
    <property type="match status" value="1"/>
</dbReference>
<protein>
    <submittedName>
        <fullName evidence="3">Uncharacterized protein LOC109000828</fullName>
    </submittedName>
</protein>
<dbReference type="AlphaFoldDB" id="A0A2I4FP01"/>
<dbReference type="InterPro" id="IPR043502">
    <property type="entry name" value="DNA/RNA_pol_sf"/>
</dbReference>
<dbReference type="GO" id="GO:0003676">
    <property type="term" value="F:nucleic acid binding"/>
    <property type="evidence" value="ECO:0007669"/>
    <property type="project" value="InterPro"/>
</dbReference>
<name>A0A2I4FP01_JUGRE</name>
<dbReference type="InterPro" id="IPR044730">
    <property type="entry name" value="RNase_H-like_dom_plant"/>
</dbReference>
<dbReference type="Pfam" id="PF13456">
    <property type="entry name" value="RVT_3"/>
    <property type="match status" value="1"/>
</dbReference>
<accession>A0A2I4FP01</accession>
<organism evidence="2 3">
    <name type="scientific">Juglans regia</name>
    <name type="common">English walnut</name>
    <dbReference type="NCBI Taxonomy" id="51240"/>
    <lineage>
        <taxon>Eukaryota</taxon>
        <taxon>Viridiplantae</taxon>
        <taxon>Streptophyta</taxon>
        <taxon>Embryophyta</taxon>
        <taxon>Tracheophyta</taxon>
        <taxon>Spermatophyta</taxon>
        <taxon>Magnoliopsida</taxon>
        <taxon>eudicotyledons</taxon>
        <taxon>Gunneridae</taxon>
        <taxon>Pentapetalae</taxon>
        <taxon>rosids</taxon>
        <taxon>fabids</taxon>
        <taxon>Fagales</taxon>
        <taxon>Juglandaceae</taxon>
        <taxon>Juglans</taxon>
    </lineage>
</organism>
<proteinExistence type="predicted"/>
<reference evidence="3" key="1">
    <citation type="submission" date="2025-08" db="UniProtKB">
        <authorList>
            <consortium name="RefSeq"/>
        </authorList>
    </citation>
    <scope>IDENTIFICATION</scope>
    <source>
        <tissue evidence="3">Leaves</tissue>
    </source>
</reference>
<dbReference type="CDD" id="cd06222">
    <property type="entry name" value="RNase_H_like"/>
    <property type="match status" value="1"/>
</dbReference>
<dbReference type="CDD" id="cd01650">
    <property type="entry name" value="RT_nLTR_like"/>
    <property type="match status" value="1"/>
</dbReference>
<feature type="region of interest" description="Disordered" evidence="1">
    <location>
        <begin position="1"/>
        <end position="63"/>
    </location>
</feature>
<dbReference type="Pfam" id="PF00078">
    <property type="entry name" value="RVT_1"/>
    <property type="match status" value="1"/>
</dbReference>
<dbReference type="PANTHER" id="PTHR46890:SF48">
    <property type="entry name" value="RNA-DIRECTED DNA POLYMERASE"/>
    <property type="match status" value="1"/>
</dbReference>
<dbReference type="STRING" id="51240.A0A2I4FP01"/>
<feature type="compositionally biased region" description="Basic and acidic residues" evidence="1">
    <location>
        <begin position="1"/>
        <end position="22"/>
    </location>
</feature>
<feature type="compositionally biased region" description="Basic and acidic residues" evidence="1">
    <location>
        <begin position="30"/>
        <end position="63"/>
    </location>
</feature>
<evidence type="ECO:0000313" key="3">
    <source>
        <dbReference type="RefSeq" id="XP_018833390.1"/>
    </source>
</evidence>
<sequence>MKKDREPVYSKKSNEGGKRWVIQEEGEEGSNSRRGKEVISKNTCSEKEGSYREAKAKGSNEKEEKLIGVEKEVVTNMQTEGAREFITKVEEKEVESRKGGREGRPSFEDIEGCVQQVETRVTSEMNERLTRPFCILEIVEAIKHMGPLKSPGPDGFGACFYQNHWDTIGEEVCNAVIDFLNVLVNRLKGVLSNIISPNQSAFIPGRIIADNIMVAYEVLHTMKVRKKGKEGSMAIKLDMSKAYDRIEWDFLEAIMKKLGFCNEWTKMILQCVTSVSYSVLINGEPGERFYPSRGLRQGDPFSPYLFIMCAEGLSALLNKADQQGETKGISVVRRGLRINHLLFADDCVLFGRASGVEWRKLKGILNIYEKASGQFLNKEKTAMLFSSNTNSETRRSLLREGGDLVKGNYERYLGLPPMVGKSKYNTFRLPKKLCKEFNGMLAKLWWGNQQRENCIHWRSWKKLVLSNGKEGLGFRDLDMFNSALLAKQGWRILQNPSSLTAQIYKEKYFRNSSLLEAKLGHTPSLIWRSVWSSLGLLKEGLRWRVGNGNRIKILGQKWLSTPSSFCVQSPIAILNEDAKVSKLMVENKKEWNEVLIRTIFLKDEVDQICCIPLSRRDVEDKLIWGRSKKGLFSVKSAYFLEQERSKVVKGESSGGATSDSRWKFLWTLNFPGKLKMFMWKAAIAECYALRKAMDICRDLNFNKEIFEGDAQVIINAVNEVVVGFSYIDTIIEEMMMVLQEWHDWKVQYSHRSTNVVAHNLAKAALKIEEEMAWIEEAPAVTAR</sequence>
<dbReference type="InterPro" id="IPR000477">
    <property type="entry name" value="RT_dom"/>
</dbReference>
<gene>
    <name evidence="3" type="primary">LOC109000828</name>
</gene>
<keyword evidence="2" id="KW-1185">Reference proteome</keyword>
<dbReference type="Gramene" id="Jr03_20290_p1">
    <property type="protein sequence ID" value="cds.Jr03_20290_p1"/>
    <property type="gene ID" value="Jr03_20290"/>
</dbReference>
<dbReference type="RefSeq" id="XP_018833390.1">
    <property type="nucleotide sequence ID" value="XM_018977845.1"/>
</dbReference>
<dbReference type="Proteomes" id="UP000235220">
    <property type="component" value="Chromosome 3"/>
</dbReference>
<dbReference type="KEGG" id="jre:109000828"/>
<dbReference type="OrthoDB" id="1000206at2759"/>
<dbReference type="SUPFAM" id="SSF56672">
    <property type="entry name" value="DNA/RNA polymerases"/>
    <property type="match status" value="1"/>
</dbReference>
<dbReference type="InterPro" id="IPR036397">
    <property type="entry name" value="RNaseH_sf"/>
</dbReference>
<evidence type="ECO:0000256" key="1">
    <source>
        <dbReference type="SAM" id="MobiDB-lite"/>
    </source>
</evidence>